<evidence type="ECO:0000313" key="2">
    <source>
        <dbReference type="Proteomes" id="UP001259492"/>
    </source>
</evidence>
<organism evidence="1 2">
    <name type="scientific">Microcosmobacter mediterraneus</name>
    <dbReference type="NCBI Taxonomy" id="3075607"/>
    <lineage>
        <taxon>Bacteria</taxon>
        <taxon>Pseudomonadati</taxon>
        <taxon>Bacteroidota</taxon>
        <taxon>Flavobacteriia</taxon>
        <taxon>Flavobacteriales</taxon>
        <taxon>Flavobacteriaceae</taxon>
        <taxon>Microcosmobacter</taxon>
    </lineage>
</organism>
<evidence type="ECO:0000313" key="1">
    <source>
        <dbReference type="EMBL" id="MDT0558848.1"/>
    </source>
</evidence>
<evidence type="ECO:0008006" key="3">
    <source>
        <dbReference type="Google" id="ProtNLM"/>
    </source>
</evidence>
<dbReference type="RefSeq" id="WP_311427613.1">
    <property type="nucleotide sequence ID" value="NZ_JAVRIA010000004.1"/>
</dbReference>
<dbReference type="EMBL" id="JAVRIA010000004">
    <property type="protein sequence ID" value="MDT0558848.1"/>
    <property type="molecule type" value="Genomic_DNA"/>
</dbReference>
<keyword evidence="2" id="KW-1185">Reference proteome</keyword>
<gene>
    <name evidence="1" type="ORF">RM697_09320</name>
</gene>
<name>A0ABU2YL01_9FLAO</name>
<sequence length="139" mass="16187">MKKLLIILLTLSLFNCSTDDSNPVYENDPEATIVGRWILPGFESNFRLEFTETKRFDIYGLDGVFPTLEEFNEQNPQLTGLDWYYEGEVLVVDLNFGNFLRLTPEFTCNNYVVKWVDENGDDAGYYYRDGYDITNCDDL</sequence>
<accession>A0ABU2YL01</accession>
<dbReference type="Proteomes" id="UP001259492">
    <property type="component" value="Unassembled WGS sequence"/>
</dbReference>
<protein>
    <recommendedName>
        <fullName evidence="3">Lipocalin-like domain-containing protein</fullName>
    </recommendedName>
</protein>
<reference evidence="1 2" key="1">
    <citation type="submission" date="2023-09" db="EMBL/GenBank/DDBJ databases">
        <authorList>
            <person name="Rey-Velasco X."/>
        </authorList>
    </citation>
    <scope>NUCLEOTIDE SEQUENCE [LARGE SCALE GENOMIC DNA]</scope>
    <source>
        <strain evidence="1 2">W332</strain>
    </source>
</reference>
<proteinExistence type="predicted"/>
<comment type="caution">
    <text evidence="1">The sequence shown here is derived from an EMBL/GenBank/DDBJ whole genome shotgun (WGS) entry which is preliminary data.</text>
</comment>